<keyword evidence="3" id="KW-0804">Transcription</keyword>
<dbReference type="Proteomes" id="UP000288227">
    <property type="component" value="Unassembled WGS sequence"/>
</dbReference>
<dbReference type="RefSeq" id="WP_127120779.1">
    <property type="nucleotide sequence ID" value="NZ_BHXQ01000001.1"/>
</dbReference>
<dbReference type="Pfam" id="PF12833">
    <property type="entry name" value="HTH_18"/>
    <property type="match status" value="1"/>
</dbReference>
<dbReference type="SUPFAM" id="SSF51215">
    <property type="entry name" value="Regulatory protein AraC"/>
    <property type="match status" value="1"/>
</dbReference>
<dbReference type="SMART" id="SM00342">
    <property type="entry name" value="HTH_ARAC"/>
    <property type="match status" value="1"/>
</dbReference>
<name>A0A401U579_9BACT</name>
<evidence type="ECO:0000256" key="3">
    <source>
        <dbReference type="ARBA" id="ARBA00023163"/>
    </source>
</evidence>
<reference evidence="5 6" key="1">
    <citation type="submission" date="2018-11" db="EMBL/GenBank/DDBJ databases">
        <title>Chryseotalea sanarue gen. nov., sp., nov., a member of the family Cytophagaceae, isolated from a brackish lake in Hamamatsu Japan.</title>
        <authorList>
            <person name="Maejima Y."/>
            <person name="Iino T."/>
            <person name="Muraguchi Y."/>
            <person name="Fukuda K."/>
            <person name="Ohkuma M."/>
            <person name="Moriuchi R."/>
            <person name="Dohra H."/>
            <person name="Kimbara K."/>
            <person name="Shintani M."/>
        </authorList>
    </citation>
    <scope>NUCLEOTIDE SEQUENCE [LARGE SCALE GENOMIC DNA]</scope>
    <source>
        <strain evidence="5 6">Ys</strain>
    </source>
</reference>
<dbReference type="OrthoDB" id="9793451at2"/>
<dbReference type="PANTHER" id="PTHR43280">
    <property type="entry name" value="ARAC-FAMILY TRANSCRIPTIONAL REGULATOR"/>
    <property type="match status" value="1"/>
</dbReference>
<evidence type="ECO:0000313" key="6">
    <source>
        <dbReference type="Proteomes" id="UP000288227"/>
    </source>
</evidence>
<dbReference type="PROSITE" id="PS01124">
    <property type="entry name" value="HTH_ARAC_FAMILY_2"/>
    <property type="match status" value="1"/>
</dbReference>
<dbReference type="EMBL" id="BHXQ01000001">
    <property type="protein sequence ID" value="GCC50124.1"/>
    <property type="molecule type" value="Genomic_DNA"/>
</dbReference>
<proteinExistence type="predicted"/>
<evidence type="ECO:0000313" key="5">
    <source>
        <dbReference type="EMBL" id="GCC50124.1"/>
    </source>
</evidence>
<dbReference type="InterPro" id="IPR014710">
    <property type="entry name" value="RmlC-like_jellyroll"/>
</dbReference>
<dbReference type="Gene3D" id="2.60.120.10">
    <property type="entry name" value="Jelly Rolls"/>
    <property type="match status" value="1"/>
</dbReference>
<evidence type="ECO:0000256" key="1">
    <source>
        <dbReference type="ARBA" id="ARBA00023015"/>
    </source>
</evidence>
<sequence length="293" mass="33866">MTDFIDEIPAYSIESLRTVSTEEEARDFEFFRFEYFAKDIEHLKAPHRHSFYTFILVTGGGGSHDIDFTTYDLKPNRLFLIAPGQVHAWNQLINIKGFVVLFTDGFVALSKGRKLMSNWPLFRLDQPCFIDLSAAESENWQEELRFMEGEAKLQDTFSRDAIFYSIGTLLVRASRLYIGVAPDENLNQDLLFVFQELIEKNYVTMRAPKDYAALLNITPNHLNAICKKKSGKSAGGLIRQRVLLEAKRLLAHTKLSVAEIAYQLNFVDNSYFGRYFKKYLHITPERFRKQFSG</sequence>
<dbReference type="PANTHER" id="PTHR43280:SF32">
    <property type="entry name" value="TRANSCRIPTIONAL REGULATORY PROTEIN"/>
    <property type="match status" value="1"/>
</dbReference>
<feature type="domain" description="HTH araC/xylS-type" evidence="4">
    <location>
        <begin position="188"/>
        <end position="290"/>
    </location>
</feature>
<dbReference type="InterPro" id="IPR037923">
    <property type="entry name" value="HTH-like"/>
</dbReference>
<keyword evidence="1" id="KW-0805">Transcription regulation</keyword>
<keyword evidence="6" id="KW-1185">Reference proteome</keyword>
<dbReference type="InterPro" id="IPR003313">
    <property type="entry name" value="AraC-bd"/>
</dbReference>
<comment type="caution">
    <text evidence="5">The sequence shown here is derived from an EMBL/GenBank/DDBJ whole genome shotgun (WGS) entry which is preliminary data.</text>
</comment>
<dbReference type="GO" id="GO:0003700">
    <property type="term" value="F:DNA-binding transcription factor activity"/>
    <property type="evidence" value="ECO:0007669"/>
    <property type="project" value="InterPro"/>
</dbReference>
<dbReference type="AlphaFoldDB" id="A0A401U579"/>
<evidence type="ECO:0000256" key="2">
    <source>
        <dbReference type="ARBA" id="ARBA00023125"/>
    </source>
</evidence>
<dbReference type="SUPFAM" id="SSF46689">
    <property type="entry name" value="Homeodomain-like"/>
    <property type="match status" value="1"/>
</dbReference>
<dbReference type="InterPro" id="IPR018060">
    <property type="entry name" value="HTH_AraC"/>
</dbReference>
<evidence type="ECO:0000259" key="4">
    <source>
        <dbReference type="PROSITE" id="PS01124"/>
    </source>
</evidence>
<protein>
    <recommendedName>
        <fullName evidence="4">HTH araC/xylS-type domain-containing protein</fullName>
    </recommendedName>
</protein>
<dbReference type="Pfam" id="PF02311">
    <property type="entry name" value="AraC_binding"/>
    <property type="match status" value="1"/>
</dbReference>
<gene>
    <name evidence="5" type="ORF">SanaruYs_03390</name>
</gene>
<dbReference type="Gene3D" id="1.10.10.60">
    <property type="entry name" value="Homeodomain-like"/>
    <property type="match status" value="1"/>
</dbReference>
<dbReference type="GO" id="GO:0043565">
    <property type="term" value="F:sequence-specific DNA binding"/>
    <property type="evidence" value="ECO:0007669"/>
    <property type="project" value="InterPro"/>
</dbReference>
<organism evidence="5 6">
    <name type="scientific">Chryseotalea sanaruensis</name>
    <dbReference type="NCBI Taxonomy" id="2482724"/>
    <lineage>
        <taxon>Bacteria</taxon>
        <taxon>Pseudomonadati</taxon>
        <taxon>Bacteroidota</taxon>
        <taxon>Cytophagia</taxon>
        <taxon>Cytophagales</taxon>
        <taxon>Chryseotaleaceae</taxon>
        <taxon>Chryseotalea</taxon>
    </lineage>
</organism>
<dbReference type="InterPro" id="IPR009057">
    <property type="entry name" value="Homeodomain-like_sf"/>
</dbReference>
<accession>A0A401U579</accession>
<keyword evidence="2" id="KW-0238">DNA-binding</keyword>